<dbReference type="EMBL" id="CACVKT020010430">
    <property type="protein sequence ID" value="CAC5426513.1"/>
    <property type="molecule type" value="Genomic_DNA"/>
</dbReference>
<dbReference type="Gene3D" id="3.30.160.60">
    <property type="entry name" value="Classic Zinc Finger"/>
    <property type="match status" value="1"/>
</dbReference>
<gene>
    <name evidence="3" type="ORF">MCOR_58212</name>
</gene>
<keyword evidence="4" id="KW-1185">Reference proteome</keyword>
<dbReference type="SUPFAM" id="SSF57845">
    <property type="entry name" value="B-box zinc-binding domain"/>
    <property type="match status" value="1"/>
</dbReference>
<reference evidence="3 4" key="1">
    <citation type="submission" date="2020-06" db="EMBL/GenBank/DDBJ databases">
        <authorList>
            <person name="Li R."/>
            <person name="Bekaert M."/>
        </authorList>
    </citation>
    <scope>NUCLEOTIDE SEQUENCE [LARGE SCALE GENOMIC DNA]</scope>
    <source>
        <strain evidence="4">wild</strain>
    </source>
</reference>
<sequence>MASSIQQKLCNICIIQHITEDATVRCLECEEYFCEKCKIHHGITKASSNHEIISIENDLKLPKFVQNIKNNCSEHDERFVLYCDQHGVPCCTQCLHNKHAECRNITPFQRVVHNVKDSPLFMDLETTLSDLMTNITNIIEDRTENLHDLAKGQMKCKKEIKMTRDALNTYFDDLEADLLVDLQKTFTENELKIQNMLKDFELRKSKVFKMQEDVNIVKSIASDFQSFMAIRKLTKSANSTETHLQNLFDQGTFDWIEISNSTTILQLVKDSLKSFGKPDRRVHPPKIKLNVQKTRGAQLIGPINISDSKKKLPIN</sequence>
<dbReference type="InterPro" id="IPR047153">
    <property type="entry name" value="TRIM45/56/19-like"/>
</dbReference>
<dbReference type="CDD" id="cd19757">
    <property type="entry name" value="Bbox1"/>
    <property type="match status" value="1"/>
</dbReference>
<feature type="domain" description="B box-type" evidence="2">
    <location>
        <begin position="5"/>
        <end position="55"/>
    </location>
</feature>
<evidence type="ECO:0000256" key="1">
    <source>
        <dbReference type="PROSITE-ProRule" id="PRU00024"/>
    </source>
</evidence>
<accession>A0A6J8F3C6</accession>
<evidence type="ECO:0000259" key="2">
    <source>
        <dbReference type="PROSITE" id="PS50119"/>
    </source>
</evidence>
<dbReference type="PROSITE" id="PS50119">
    <property type="entry name" value="ZF_BBOX"/>
    <property type="match status" value="1"/>
</dbReference>
<evidence type="ECO:0000313" key="3">
    <source>
        <dbReference type="EMBL" id="CAC5426513.1"/>
    </source>
</evidence>
<dbReference type="AlphaFoldDB" id="A0A6J8F3C6"/>
<dbReference type="Pfam" id="PF22586">
    <property type="entry name" value="ANCHR-like_BBOX"/>
    <property type="match status" value="1"/>
</dbReference>
<dbReference type="GO" id="GO:0008270">
    <property type="term" value="F:zinc ion binding"/>
    <property type="evidence" value="ECO:0007669"/>
    <property type="project" value="UniProtKB-KW"/>
</dbReference>
<keyword evidence="1" id="KW-0863">Zinc-finger</keyword>
<keyword evidence="1" id="KW-0862">Zinc</keyword>
<dbReference type="Proteomes" id="UP000507470">
    <property type="component" value="Unassembled WGS sequence"/>
</dbReference>
<organism evidence="3 4">
    <name type="scientific">Mytilus coruscus</name>
    <name type="common">Sea mussel</name>
    <dbReference type="NCBI Taxonomy" id="42192"/>
    <lineage>
        <taxon>Eukaryota</taxon>
        <taxon>Metazoa</taxon>
        <taxon>Spiralia</taxon>
        <taxon>Lophotrochozoa</taxon>
        <taxon>Mollusca</taxon>
        <taxon>Bivalvia</taxon>
        <taxon>Autobranchia</taxon>
        <taxon>Pteriomorphia</taxon>
        <taxon>Mytilida</taxon>
        <taxon>Mytiloidea</taxon>
        <taxon>Mytilidae</taxon>
        <taxon>Mytilinae</taxon>
        <taxon>Mytilus</taxon>
    </lineage>
</organism>
<dbReference type="PANTHER" id="PTHR25462">
    <property type="entry name" value="BONUS, ISOFORM C-RELATED"/>
    <property type="match status" value="1"/>
</dbReference>
<proteinExistence type="predicted"/>
<protein>
    <recommendedName>
        <fullName evidence="2">B box-type domain-containing protein</fullName>
    </recommendedName>
</protein>
<name>A0A6J8F3C6_MYTCO</name>
<dbReference type="InterPro" id="IPR000315">
    <property type="entry name" value="Znf_B-box"/>
</dbReference>
<keyword evidence="1" id="KW-0479">Metal-binding</keyword>
<dbReference type="PANTHER" id="PTHR25462:SF296">
    <property type="entry name" value="MEIOTIC P26, ISOFORM F"/>
    <property type="match status" value="1"/>
</dbReference>
<dbReference type="OrthoDB" id="6088471at2759"/>
<evidence type="ECO:0000313" key="4">
    <source>
        <dbReference type="Proteomes" id="UP000507470"/>
    </source>
</evidence>